<dbReference type="RefSeq" id="WP_244823068.1">
    <property type="nucleotide sequence ID" value="NZ_CP112998.1"/>
</dbReference>
<dbReference type="Pfam" id="PF03992">
    <property type="entry name" value="ABM"/>
    <property type="match status" value="1"/>
</dbReference>
<reference evidence="2" key="1">
    <citation type="submission" date="2022-11" db="EMBL/GenBank/DDBJ databases">
        <title>Dyadobacter pollutisoli sp. nov., isolated from plastic dumped soil.</title>
        <authorList>
            <person name="Kim J.M."/>
            <person name="Kim K.R."/>
            <person name="Lee J.K."/>
            <person name="Hao L."/>
            <person name="Jeon C.O."/>
        </authorList>
    </citation>
    <scope>NUCLEOTIDE SEQUENCE</scope>
    <source>
        <strain evidence="2">U1</strain>
    </source>
</reference>
<evidence type="ECO:0000313" key="3">
    <source>
        <dbReference type="Proteomes" id="UP001164653"/>
    </source>
</evidence>
<feature type="domain" description="ABM" evidence="1">
    <location>
        <begin position="14"/>
        <end position="73"/>
    </location>
</feature>
<dbReference type="InterPro" id="IPR007138">
    <property type="entry name" value="ABM_dom"/>
</dbReference>
<dbReference type="Proteomes" id="UP001164653">
    <property type="component" value="Chromosome"/>
</dbReference>
<keyword evidence="2" id="KW-0560">Oxidoreductase</keyword>
<dbReference type="InterPro" id="IPR011008">
    <property type="entry name" value="Dimeric_a/b-barrel"/>
</dbReference>
<accession>A0A9E8NEI2</accession>
<evidence type="ECO:0000313" key="2">
    <source>
        <dbReference type="EMBL" id="WAC15289.1"/>
    </source>
</evidence>
<dbReference type="AlphaFoldDB" id="A0A9E8NEI2"/>
<protein>
    <submittedName>
        <fullName evidence="2">Antibiotic biosynthesis monooxygenase</fullName>
    </submittedName>
</protein>
<dbReference type="Gene3D" id="3.30.70.100">
    <property type="match status" value="1"/>
</dbReference>
<dbReference type="SUPFAM" id="SSF54909">
    <property type="entry name" value="Dimeric alpha+beta barrel"/>
    <property type="match status" value="1"/>
</dbReference>
<proteinExistence type="predicted"/>
<dbReference type="KEGG" id="dpf:ON006_15250"/>
<sequence length="109" mass="12746">MKVNSAHNVQFIDKFNVPQNGKQEFLERVKINRNLIKTLPGFIEDTAYERADQQGNLVYITIAVWESEEAIKNAKEIVQAEYKKQGFNMAEMFMRLNITMDRGVYKKLD</sequence>
<gene>
    <name evidence="2" type="ORF">ON006_15250</name>
</gene>
<dbReference type="GO" id="GO:0004497">
    <property type="term" value="F:monooxygenase activity"/>
    <property type="evidence" value="ECO:0007669"/>
    <property type="project" value="UniProtKB-KW"/>
</dbReference>
<keyword evidence="2" id="KW-0503">Monooxygenase</keyword>
<organism evidence="2 3">
    <name type="scientific">Dyadobacter pollutisoli</name>
    <dbReference type="NCBI Taxonomy" id="2910158"/>
    <lineage>
        <taxon>Bacteria</taxon>
        <taxon>Pseudomonadati</taxon>
        <taxon>Bacteroidota</taxon>
        <taxon>Cytophagia</taxon>
        <taxon>Cytophagales</taxon>
        <taxon>Spirosomataceae</taxon>
        <taxon>Dyadobacter</taxon>
    </lineage>
</organism>
<keyword evidence="3" id="KW-1185">Reference proteome</keyword>
<dbReference type="EMBL" id="CP112998">
    <property type="protein sequence ID" value="WAC15289.1"/>
    <property type="molecule type" value="Genomic_DNA"/>
</dbReference>
<evidence type="ECO:0000259" key="1">
    <source>
        <dbReference type="Pfam" id="PF03992"/>
    </source>
</evidence>
<name>A0A9E8NEI2_9BACT</name>